<evidence type="ECO:0000313" key="8">
    <source>
        <dbReference type="EMBL" id="MBO8447997.1"/>
    </source>
</evidence>
<dbReference type="Pfam" id="PF07980">
    <property type="entry name" value="SusD_RagB"/>
    <property type="match status" value="1"/>
</dbReference>
<dbReference type="AlphaFoldDB" id="A0A9D9EIZ3"/>
<reference evidence="8" key="1">
    <citation type="submission" date="2020-10" db="EMBL/GenBank/DDBJ databases">
        <authorList>
            <person name="Gilroy R."/>
        </authorList>
    </citation>
    <scope>NUCLEOTIDE SEQUENCE</scope>
    <source>
        <strain evidence="8">20514</strain>
    </source>
</reference>
<dbReference type="GO" id="GO:0009279">
    <property type="term" value="C:cell outer membrane"/>
    <property type="evidence" value="ECO:0007669"/>
    <property type="project" value="UniProtKB-SubCell"/>
</dbReference>
<protein>
    <submittedName>
        <fullName evidence="8">RagB/SusD family nutrient uptake outer membrane protein</fullName>
    </submittedName>
</protein>
<feature type="domain" description="RagB/SusD" evidence="6">
    <location>
        <begin position="323"/>
        <end position="457"/>
    </location>
</feature>
<dbReference type="SUPFAM" id="SSF48452">
    <property type="entry name" value="TPR-like"/>
    <property type="match status" value="1"/>
</dbReference>
<dbReference type="InterPro" id="IPR033985">
    <property type="entry name" value="SusD-like_N"/>
</dbReference>
<organism evidence="8 9">
    <name type="scientific">Candidatus Cryptobacteroides merdigallinarum</name>
    <dbReference type="NCBI Taxonomy" id="2840770"/>
    <lineage>
        <taxon>Bacteria</taxon>
        <taxon>Pseudomonadati</taxon>
        <taxon>Bacteroidota</taxon>
        <taxon>Bacteroidia</taxon>
        <taxon>Bacteroidales</taxon>
        <taxon>Candidatus Cryptobacteroides</taxon>
    </lineage>
</organism>
<reference evidence="8" key="2">
    <citation type="journal article" date="2021" name="PeerJ">
        <title>Extensive microbial diversity within the chicken gut microbiome revealed by metagenomics and culture.</title>
        <authorList>
            <person name="Gilroy R."/>
            <person name="Ravi A."/>
            <person name="Getino M."/>
            <person name="Pursley I."/>
            <person name="Horton D.L."/>
            <person name="Alikhan N.F."/>
            <person name="Baker D."/>
            <person name="Gharbi K."/>
            <person name="Hall N."/>
            <person name="Watson M."/>
            <person name="Adriaenssens E.M."/>
            <person name="Foster-Nyarko E."/>
            <person name="Jarju S."/>
            <person name="Secka A."/>
            <person name="Antonio M."/>
            <person name="Oren A."/>
            <person name="Chaudhuri R.R."/>
            <person name="La Ragione R."/>
            <person name="Hildebrand F."/>
            <person name="Pallen M.J."/>
        </authorList>
    </citation>
    <scope>NUCLEOTIDE SEQUENCE</scope>
    <source>
        <strain evidence="8">20514</strain>
    </source>
</reference>
<dbReference type="Gene3D" id="1.25.40.390">
    <property type="match status" value="2"/>
</dbReference>
<keyword evidence="4" id="KW-0472">Membrane</keyword>
<dbReference type="Pfam" id="PF14322">
    <property type="entry name" value="SusD-like_3"/>
    <property type="match status" value="1"/>
</dbReference>
<accession>A0A9D9EIZ3</accession>
<evidence type="ECO:0000256" key="5">
    <source>
        <dbReference type="ARBA" id="ARBA00023237"/>
    </source>
</evidence>
<sequence>MKRFLLFIFTAAAVLQSCTDYLDIKPYGRTVPKTADEFSSLLHYHLNEIDFGEEVIVGNISSVMDLECYSDNLESILTQYPSGNYIPLYIGDNLSGKQTRYENIYEVIRDCNLVIGYLEERDSRLGQDVLGTAYAMRGVCYYNLLKDFCEPWDGNASGKLGVPLVTEFDMEAQPVRSSFSETVARADEDLRTAISYNIEDPVFRFNSDVAEGYLARLHFWAGNYSQAASYASDLLQKYPLINGEAYRNMMQSEVEKTGNMIFKSYVIVESTHQQMYNGYKSYIQARPISKRFLDLFAGEEDTDVRYSISVGNARVNNKAVSGCLRSAELQLILMESYYHLGRETEALAALNELRRNRITGVTDYTMETLPPVNGDDIISQDACGDALTPLLYAILCERRKELYMEGDRWYELKRNGRPEMWTAKQGRKFTTFSYMYTFPLPVRDLVLVDGLVQNPGYENVR</sequence>
<evidence type="ECO:0000259" key="6">
    <source>
        <dbReference type="Pfam" id="PF07980"/>
    </source>
</evidence>
<evidence type="ECO:0000256" key="4">
    <source>
        <dbReference type="ARBA" id="ARBA00023136"/>
    </source>
</evidence>
<dbReference type="InterPro" id="IPR011990">
    <property type="entry name" value="TPR-like_helical_dom_sf"/>
</dbReference>
<comment type="similarity">
    <text evidence="2">Belongs to the SusD family.</text>
</comment>
<gene>
    <name evidence="8" type="ORF">IAC29_01835</name>
</gene>
<dbReference type="Proteomes" id="UP000810252">
    <property type="component" value="Unassembled WGS sequence"/>
</dbReference>
<dbReference type="EMBL" id="JADIMQ010000027">
    <property type="protein sequence ID" value="MBO8447997.1"/>
    <property type="molecule type" value="Genomic_DNA"/>
</dbReference>
<comment type="caution">
    <text evidence="8">The sequence shown here is derived from an EMBL/GenBank/DDBJ whole genome shotgun (WGS) entry which is preliminary data.</text>
</comment>
<evidence type="ECO:0000256" key="1">
    <source>
        <dbReference type="ARBA" id="ARBA00004442"/>
    </source>
</evidence>
<proteinExistence type="inferred from homology"/>
<evidence type="ECO:0000256" key="3">
    <source>
        <dbReference type="ARBA" id="ARBA00022729"/>
    </source>
</evidence>
<dbReference type="PROSITE" id="PS51257">
    <property type="entry name" value="PROKAR_LIPOPROTEIN"/>
    <property type="match status" value="1"/>
</dbReference>
<feature type="domain" description="SusD-like N-terminal" evidence="7">
    <location>
        <begin position="97"/>
        <end position="217"/>
    </location>
</feature>
<evidence type="ECO:0000313" key="9">
    <source>
        <dbReference type="Proteomes" id="UP000810252"/>
    </source>
</evidence>
<dbReference type="InterPro" id="IPR012944">
    <property type="entry name" value="SusD_RagB_dom"/>
</dbReference>
<evidence type="ECO:0000259" key="7">
    <source>
        <dbReference type="Pfam" id="PF14322"/>
    </source>
</evidence>
<keyword evidence="3" id="KW-0732">Signal</keyword>
<comment type="subcellular location">
    <subcellularLocation>
        <location evidence="1">Cell outer membrane</location>
    </subcellularLocation>
</comment>
<name>A0A9D9EIZ3_9BACT</name>
<keyword evidence="5" id="KW-0998">Cell outer membrane</keyword>
<evidence type="ECO:0000256" key="2">
    <source>
        <dbReference type="ARBA" id="ARBA00006275"/>
    </source>
</evidence>